<evidence type="ECO:0000256" key="1">
    <source>
        <dbReference type="SAM" id="MobiDB-lite"/>
    </source>
</evidence>
<dbReference type="Gene3D" id="3.30.1690.10">
    <property type="entry name" value="TcpA-like pilin"/>
    <property type="match status" value="1"/>
</dbReference>
<feature type="compositionally biased region" description="Basic residues" evidence="1">
    <location>
        <begin position="25"/>
        <end position="34"/>
    </location>
</feature>
<comment type="caution">
    <text evidence="3">The sequence shown here is derived from an EMBL/GenBank/DDBJ whole genome shotgun (WGS) entry which is preliminary data.</text>
</comment>
<accession>A0ABU8QKT3</accession>
<sequence>MMTVSSAVTPDGVQTESSAKQLPSKPKRISPRRSRRGMLGLTDQAFVAMIAVFGIALLVGTFITVRGNIRDNDTSTLFTQIVGNVEASFANATSYPSGSLIALLDAGGYVPTSARVEADDGTVSMVSPYGTAITITGNGAADYTIAIVGLARAACVKLLENAVGFNADPVKGVTLGTTAQTLPLTKASIAAGCTGGSTDVSVTY</sequence>
<dbReference type="EMBL" id="JBBGAZ010000015">
    <property type="protein sequence ID" value="MEJ5220020.1"/>
    <property type="molecule type" value="Genomic_DNA"/>
</dbReference>
<evidence type="ECO:0000313" key="4">
    <source>
        <dbReference type="Proteomes" id="UP001368270"/>
    </source>
</evidence>
<feature type="region of interest" description="Disordered" evidence="1">
    <location>
        <begin position="1"/>
        <end position="34"/>
    </location>
</feature>
<protein>
    <recommendedName>
        <fullName evidence="5">Type 4 secretion system PilS N-terminal domain-containing protein</fullName>
    </recommendedName>
</protein>
<keyword evidence="2" id="KW-1133">Transmembrane helix</keyword>
<gene>
    <name evidence="3" type="ORF">WG622_17325</name>
</gene>
<dbReference type="InterPro" id="IPR045584">
    <property type="entry name" value="Pilin-like"/>
</dbReference>
<dbReference type="SUPFAM" id="SSF54523">
    <property type="entry name" value="Pili subunits"/>
    <property type="match status" value="1"/>
</dbReference>
<evidence type="ECO:0000313" key="3">
    <source>
        <dbReference type="EMBL" id="MEJ5220020.1"/>
    </source>
</evidence>
<dbReference type="Proteomes" id="UP001368270">
    <property type="component" value="Unassembled WGS sequence"/>
</dbReference>
<keyword evidence="4" id="KW-1185">Reference proteome</keyword>
<evidence type="ECO:0008006" key="5">
    <source>
        <dbReference type="Google" id="ProtNLM"/>
    </source>
</evidence>
<keyword evidence="2" id="KW-0812">Transmembrane</keyword>
<organism evidence="3 4">
    <name type="scientific">Cognatishimia coralii</name>
    <dbReference type="NCBI Taxonomy" id="3083254"/>
    <lineage>
        <taxon>Bacteria</taxon>
        <taxon>Pseudomonadati</taxon>
        <taxon>Pseudomonadota</taxon>
        <taxon>Alphaproteobacteria</taxon>
        <taxon>Rhodobacterales</taxon>
        <taxon>Paracoccaceae</taxon>
        <taxon>Cognatishimia</taxon>
    </lineage>
</organism>
<feature type="transmembrane region" description="Helical" evidence="2">
    <location>
        <begin position="45"/>
        <end position="65"/>
    </location>
</feature>
<name>A0ABU8QKT3_9RHOB</name>
<keyword evidence="2" id="KW-0472">Membrane</keyword>
<reference evidence="3 4" key="1">
    <citation type="submission" date="2024-03" db="EMBL/GenBank/DDBJ databases">
        <title>Cognatishimia coralii sp. nov., a marine bacterium isolated from coral surrounding seawater.</title>
        <authorList>
            <person name="Liu X."/>
            <person name="Liu S."/>
            <person name="Sun H."/>
            <person name="Zhang Y."/>
        </authorList>
    </citation>
    <scope>NUCLEOTIDE SEQUENCE [LARGE SCALE GENOMIC DNA]</scope>
    <source>
        <strain evidence="3 4">D5M38</strain>
    </source>
</reference>
<proteinExistence type="predicted"/>
<evidence type="ECO:0000256" key="2">
    <source>
        <dbReference type="SAM" id="Phobius"/>
    </source>
</evidence>
<feature type="compositionally biased region" description="Polar residues" evidence="1">
    <location>
        <begin position="1"/>
        <end position="21"/>
    </location>
</feature>
<dbReference type="RefSeq" id="WP_339404664.1">
    <property type="nucleotide sequence ID" value="NZ_JBBGAZ010000015.1"/>
</dbReference>